<dbReference type="EMBL" id="CAKOGL010000027">
    <property type="protein sequence ID" value="CAH2104844.1"/>
    <property type="molecule type" value="Genomic_DNA"/>
</dbReference>
<feature type="region of interest" description="Disordered" evidence="1">
    <location>
        <begin position="1"/>
        <end position="34"/>
    </location>
</feature>
<evidence type="ECO:0000313" key="2">
    <source>
        <dbReference type="EMBL" id="CAH2104844.1"/>
    </source>
</evidence>
<accession>A0AAU9V530</accession>
<keyword evidence="3" id="KW-1185">Reference proteome</keyword>
<dbReference type="Proteomes" id="UP001153954">
    <property type="component" value="Unassembled WGS sequence"/>
</dbReference>
<evidence type="ECO:0000256" key="1">
    <source>
        <dbReference type="SAM" id="MobiDB-lite"/>
    </source>
</evidence>
<reference evidence="2" key="1">
    <citation type="submission" date="2022-03" db="EMBL/GenBank/DDBJ databases">
        <authorList>
            <person name="Tunstrom K."/>
        </authorList>
    </citation>
    <scope>NUCLEOTIDE SEQUENCE</scope>
</reference>
<name>A0AAU9V530_EUPED</name>
<proteinExistence type="predicted"/>
<evidence type="ECO:0000313" key="3">
    <source>
        <dbReference type="Proteomes" id="UP001153954"/>
    </source>
</evidence>
<dbReference type="AlphaFoldDB" id="A0AAU9V530"/>
<sequence>MENSNDTSNDKKSINKAKSYSSGPPKKLKSVPIKRKSFNANEAVHSLDLAGGRLKKSKLVNGESTTSSDLMNPVRGDKTNMFIDSVATPSVNFRDVDNTSLISMNFSHYELMRNLSLSNCNSDEALGSSFDAFSSLTDITSRDETLERYFRSVEMWSRNPKTNGTK</sequence>
<organism evidence="2 3">
    <name type="scientific">Euphydryas editha</name>
    <name type="common">Edith's checkerspot</name>
    <dbReference type="NCBI Taxonomy" id="104508"/>
    <lineage>
        <taxon>Eukaryota</taxon>
        <taxon>Metazoa</taxon>
        <taxon>Ecdysozoa</taxon>
        <taxon>Arthropoda</taxon>
        <taxon>Hexapoda</taxon>
        <taxon>Insecta</taxon>
        <taxon>Pterygota</taxon>
        <taxon>Neoptera</taxon>
        <taxon>Endopterygota</taxon>
        <taxon>Lepidoptera</taxon>
        <taxon>Glossata</taxon>
        <taxon>Ditrysia</taxon>
        <taxon>Papilionoidea</taxon>
        <taxon>Nymphalidae</taxon>
        <taxon>Nymphalinae</taxon>
        <taxon>Euphydryas</taxon>
    </lineage>
</organism>
<protein>
    <submittedName>
        <fullName evidence="2">Uncharacterized protein</fullName>
    </submittedName>
</protein>
<gene>
    <name evidence="2" type="ORF">EEDITHA_LOCUS19174</name>
</gene>
<comment type="caution">
    <text evidence="2">The sequence shown here is derived from an EMBL/GenBank/DDBJ whole genome shotgun (WGS) entry which is preliminary data.</text>
</comment>